<proteinExistence type="predicted"/>
<organism evidence="1 2">
    <name type="scientific">Vibrio owensii</name>
    <dbReference type="NCBI Taxonomy" id="696485"/>
    <lineage>
        <taxon>Bacteria</taxon>
        <taxon>Pseudomonadati</taxon>
        <taxon>Pseudomonadota</taxon>
        <taxon>Gammaproteobacteria</taxon>
        <taxon>Vibrionales</taxon>
        <taxon>Vibrionaceae</taxon>
        <taxon>Vibrio</taxon>
    </lineage>
</organism>
<sequence length="113" mass="12840">MPKDKTTRAEQFIIKAKEKYGDLYDYSKVDYLNQNTYVQIICLVHGSFYTSPKNFLAANKKVGCPVCNRQSRQSKLSQKQVPKAASTKGCNTNNFNVCGNASKHKHLLCEVFR</sequence>
<protein>
    <recommendedName>
        <fullName evidence="3">DUF723 domain-containing protein</fullName>
    </recommendedName>
</protein>
<evidence type="ECO:0000313" key="2">
    <source>
        <dbReference type="Proteomes" id="UP001295420"/>
    </source>
</evidence>
<dbReference type="AlphaFoldDB" id="A0AAU9PYE8"/>
<dbReference type="EMBL" id="CAKMTQ010000001">
    <property type="protein sequence ID" value="CAH1520905.1"/>
    <property type="molecule type" value="Genomic_DNA"/>
</dbReference>
<accession>A0AAU9PYE8</accession>
<dbReference type="Proteomes" id="UP001295420">
    <property type="component" value="Unassembled WGS sequence"/>
</dbReference>
<reference evidence="1" key="1">
    <citation type="submission" date="2022-01" db="EMBL/GenBank/DDBJ databases">
        <authorList>
            <person name="Lagorce A."/>
        </authorList>
    </citation>
    <scope>NUCLEOTIDE SEQUENCE</scope>
    <source>
        <strain evidence="1">Th15_F1_D04</strain>
    </source>
</reference>
<dbReference type="RefSeq" id="WP_041055575.1">
    <property type="nucleotide sequence ID" value="NZ_BBPJ01000002.1"/>
</dbReference>
<comment type="caution">
    <text evidence="1">The sequence shown here is derived from an EMBL/GenBank/DDBJ whole genome shotgun (WGS) entry which is preliminary data.</text>
</comment>
<name>A0AAU9PYE8_9VIBR</name>
<evidence type="ECO:0000313" key="1">
    <source>
        <dbReference type="EMBL" id="CAH1520905.1"/>
    </source>
</evidence>
<evidence type="ECO:0008006" key="3">
    <source>
        <dbReference type="Google" id="ProtNLM"/>
    </source>
</evidence>
<gene>
    <name evidence="1" type="ORF">THF1D04_10485</name>
</gene>